<reference evidence="1 2" key="1">
    <citation type="journal article" date="2022" name="Int. J. Syst. Evol. Microbiol.">
        <title>Miniphocaeibacter halophilus sp. nov., an ammonium-tolerant acetate-producing bacterium isolated from a biogas system.</title>
        <authorList>
            <person name="Schnurer A."/>
            <person name="Singh A."/>
            <person name="Bi S."/>
            <person name="Qiao W."/>
            <person name="Westerholm M."/>
        </authorList>
    </citation>
    <scope>NUCLEOTIDE SEQUENCE [LARGE SCALE GENOMIC DNA]</scope>
    <source>
        <strain evidence="1 2">AMB_01</strain>
    </source>
</reference>
<sequence length="277" mass="31579">MKIGYQGVPGAYSEVATIKFFGEKGYEAVGYDNFRSLIKDLSNNSLDYAVLPIENSTTGIIYRTMDLIRHNNIFAIGEVFVPIHHQLIGFPDATFEDIKDVYSHPEALSQCNYFFEYNEQLNPVSWKDTSESVDYIKRNNLKTSAALASKRAAEIYEMKILRENVQDIYYNTTRFLIFKNSVDIPENANKTTMYFQVKHSPGALLSALQCFADEKLNLINLNSRPLGNENIFQYGFFVEVDASLNSENMQRTIETIKPHVTVTNIIGSYPKGELPFK</sequence>
<dbReference type="EMBL" id="CP066744">
    <property type="protein sequence ID" value="QQK08446.1"/>
    <property type="molecule type" value="Genomic_DNA"/>
</dbReference>
<keyword evidence="2" id="KW-1185">Reference proteome</keyword>
<evidence type="ECO:0000313" key="1">
    <source>
        <dbReference type="EMBL" id="QQK08446.1"/>
    </source>
</evidence>
<organism evidence="1 2">
    <name type="scientific">Miniphocaeibacter halophilus</name>
    <dbReference type="NCBI Taxonomy" id="2931922"/>
    <lineage>
        <taxon>Bacteria</taxon>
        <taxon>Bacillati</taxon>
        <taxon>Bacillota</taxon>
        <taxon>Tissierellia</taxon>
        <taxon>Tissierellales</taxon>
        <taxon>Peptoniphilaceae</taxon>
        <taxon>Miniphocaeibacter</taxon>
    </lineage>
</organism>
<gene>
    <name evidence="1" type="ORF">JFY71_02615</name>
</gene>
<accession>A0AC61MYG2</accession>
<dbReference type="Proteomes" id="UP000595814">
    <property type="component" value="Chromosome"/>
</dbReference>
<name>A0AC61MYG2_9FIRM</name>
<proteinExistence type="predicted"/>
<protein>
    <submittedName>
        <fullName evidence="1">Prephenate dehydratase</fullName>
    </submittedName>
</protein>
<evidence type="ECO:0000313" key="2">
    <source>
        <dbReference type="Proteomes" id="UP000595814"/>
    </source>
</evidence>